<protein>
    <recommendedName>
        <fullName evidence="3">F-box domain-containing protein</fullName>
    </recommendedName>
</protein>
<dbReference type="OrthoDB" id="3069011at2759"/>
<dbReference type="EMBL" id="QPFP01000001">
    <property type="protein sequence ID" value="TEB39637.1"/>
    <property type="molecule type" value="Genomic_DNA"/>
</dbReference>
<name>A0A4Y7TZM7_COPMI</name>
<keyword evidence="2" id="KW-1185">Reference proteome</keyword>
<sequence>MEKDRISHLLSSNDAPDQLEAAEFGRICNKLTTKINELAAQDHRQPDPERQSPIRVVEGQLNNLTIVLSPLRRVPFELIAEILALSLPETSSYVGRAQLIEACLICKSWRVAALSKHILWATLDLNLGHSPYDKVMSWLGRSGNFPKSLRISSSGTLMPTYAENVGKLLSCGPTLDHFYLSMRSTFEWINILQYLGKAPPPSRTWNSIRSLALRFNVRKWNVPPFAQLPGVESFHLYLPLMEDAFSTTGSCARTRLNFRPEFLQNLTDLRIQFDWPPDPIAAILECCSNLEKLYLSFENVPLLPFEEWPVFQFPRLKSLHLASLTSLASLNFIRAPLLQCLHLDSHVKTFFDAGRLYLDASEVKETWKGFVLRHSGLTSLYIEDIIVDTTSFRALFSRSYPLPHLTHLTLDRVTWDSKVTRLDSWRRLFSPHVLLRYVHVLPCLESVSLLRVDGDFIELDALLEFVEEQERAKTNDGGQLGSRIDGTPGGIRDFTLTYHAEAGPGSMSVEHSLEIQARIDSLNHGGTSVRVGPRFEPPDDW</sequence>
<dbReference type="InterPro" id="IPR032675">
    <property type="entry name" value="LRR_dom_sf"/>
</dbReference>
<dbReference type="Gene3D" id="3.80.10.10">
    <property type="entry name" value="Ribonuclease Inhibitor"/>
    <property type="match status" value="1"/>
</dbReference>
<accession>A0A4Y7TZM7</accession>
<evidence type="ECO:0000313" key="2">
    <source>
        <dbReference type="Proteomes" id="UP000298030"/>
    </source>
</evidence>
<dbReference type="AlphaFoldDB" id="A0A4Y7TZM7"/>
<reference evidence="1 2" key="1">
    <citation type="journal article" date="2019" name="Nat. Ecol. Evol.">
        <title>Megaphylogeny resolves global patterns of mushroom evolution.</title>
        <authorList>
            <person name="Varga T."/>
            <person name="Krizsan K."/>
            <person name="Foldi C."/>
            <person name="Dima B."/>
            <person name="Sanchez-Garcia M."/>
            <person name="Sanchez-Ramirez S."/>
            <person name="Szollosi G.J."/>
            <person name="Szarkandi J.G."/>
            <person name="Papp V."/>
            <person name="Albert L."/>
            <person name="Andreopoulos W."/>
            <person name="Angelini C."/>
            <person name="Antonin V."/>
            <person name="Barry K.W."/>
            <person name="Bougher N.L."/>
            <person name="Buchanan P."/>
            <person name="Buyck B."/>
            <person name="Bense V."/>
            <person name="Catcheside P."/>
            <person name="Chovatia M."/>
            <person name="Cooper J."/>
            <person name="Damon W."/>
            <person name="Desjardin D."/>
            <person name="Finy P."/>
            <person name="Geml J."/>
            <person name="Haridas S."/>
            <person name="Hughes K."/>
            <person name="Justo A."/>
            <person name="Karasinski D."/>
            <person name="Kautmanova I."/>
            <person name="Kiss B."/>
            <person name="Kocsube S."/>
            <person name="Kotiranta H."/>
            <person name="LaButti K.M."/>
            <person name="Lechner B.E."/>
            <person name="Liimatainen K."/>
            <person name="Lipzen A."/>
            <person name="Lukacs Z."/>
            <person name="Mihaltcheva S."/>
            <person name="Morgado L.N."/>
            <person name="Niskanen T."/>
            <person name="Noordeloos M.E."/>
            <person name="Ohm R.A."/>
            <person name="Ortiz-Santana B."/>
            <person name="Ovrebo C."/>
            <person name="Racz N."/>
            <person name="Riley R."/>
            <person name="Savchenko A."/>
            <person name="Shiryaev A."/>
            <person name="Soop K."/>
            <person name="Spirin V."/>
            <person name="Szebenyi C."/>
            <person name="Tomsovsky M."/>
            <person name="Tulloss R.E."/>
            <person name="Uehling J."/>
            <person name="Grigoriev I.V."/>
            <person name="Vagvolgyi C."/>
            <person name="Papp T."/>
            <person name="Martin F.M."/>
            <person name="Miettinen O."/>
            <person name="Hibbett D.S."/>
            <person name="Nagy L.G."/>
        </authorList>
    </citation>
    <scope>NUCLEOTIDE SEQUENCE [LARGE SCALE GENOMIC DNA]</scope>
    <source>
        <strain evidence="1 2">FP101781</strain>
    </source>
</reference>
<dbReference type="SUPFAM" id="SSF52047">
    <property type="entry name" value="RNI-like"/>
    <property type="match status" value="1"/>
</dbReference>
<organism evidence="1 2">
    <name type="scientific">Coprinellus micaceus</name>
    <name type="common">Glistening ink-cap mushroom</name>
    <name type="synonym">Coprinus micaceus</name>
    <dbReference type="NCBI Taxonomy" id="71717"/>
    <lineage>
        <taxon>Eukaryota</taxon>
        <taxon>Fungi</taxon>
        <taxon>Dikarya</taxon>
        <taxon>Basidiomycota</taxon>
        <taxon>Agaricomycotina</taxon>
        <taxon>Agaricomycetes</taxon>
        <taxon>Agaricomycetidae</taxon>
        <taxon>Agaricales</taxon>
        <taxon>Agaricineae</taxon>
        <taxon>Psathyrellaceae</taxon>
        <taxon>Coprinellus</taxon>
    </lineage>
</organism>
<evidence type="ECO:0000313" key="1">
    <source>
        <dbReference type="EMBL" id="TEB39637.1"/>
    </source>
</evidence>
<gene>
    <name evidence="1" type="ORF">FA13DRAFT_1723864</name>
</gene>
<proteinExistence type="predicted"/>
<dbReference type="Proteomes" id="UP000298030">
    <property type="component" value="Unassembled WGS sequence"/>
</dbReference>
<evidence type="ECO:0008006" key="3">
    <source>
        <dbReference type="Google" id="ProtNLM"/>
    </source>
</evidence>
<comment type="caution">
    <text evidence="1">The sequence shown here is derived from an EMBL/GenBank/DDBJ whole genome shotgun (WGS) entry which is preliminary data.</text>
</comment>